<dbReference type="Proteomes" id="UP001610432">
    <property type="component" value="Unassembled WGS sequence"/>
</dbReference>
<keyword evidence="1" id="KW-1133">Transmembrane helix</keyword>
<keyword evidence="3" id="KW-1185">Reference proteome</keyword>
<evidence type="ECO:0000256" key="1">
    <source>
        <dbReference type="SAM" id="Phobius"/>
    </source>
</evidence>
<dbReference type="RefSeq" id="XP_070887247.1">
    <property type="nucleotide sequence ID" value="XM_071035109.1"/>
</dbReference>
<evidence type="ECO:0000313" key="3">
    <source>
        <dbReference type="Proteomes" id="UP001610432"/>
    </source>
</evidence>
<proteinExistence type="predicted"/>
<name>A0ABR4LUP5_9EURO</name>
<dbReference type="GeneID" id="98150181"/>
<accession>A0ABR4LUP5</accession>
<keyword evidence="1" id="KW-0472">Membrane</keyword>
<gene>
    <name evidence="2" type="ORF">BJX67DRAFT_51819</name>
</gene>
<keyword evidence="1" id="KW-0812">Transmembrane</keyword>
<sequence>MVLFSSVTFCIFTYLRLCLLPSNRFVFQPAECLFISGLVALTLAVGCRASFVLFKEKGGRRWLGQILDHFCKYWMEFERITLADIRISLHTRCTCSTKLLLVPTCTWKGRTPMNRRYSSQKPHLQCSLMSRKKVTVRNEVKKKGNHKPFIHVMRQLYDMLCIGLAVRYIPR</sequence>
<evidence type="ECO:0008006" key="4">
    <source>
        <dbReference type="Google" id="ProtNLM"/>
    </source>
</evidence>
<dbReference type="EMBL" id="JBFXLQ010000014">
    <property type="protein sequence ID" value="KAL2868268.1"/>
    <property type="molecule type" value="Genomic_DNA"/>
</dbReference>
<evidence type="ECO:0000313" key="2">
    <source>
        <dbReference type="EMBL" id="KAL2868268.1"/>
    </source>
</evidence>
<feature type="transmembrane region" description="Helical" evidence="1">
    <location>
        <begin position="33"/>
        <end position="54"/>
    </location>
</feature>
<reference evidence="2 3" key="1">
    <citation type="submission" date="2024-07" db="EMBL/GenBank/DDBJ databases">
        <title>Section-level genome sequencing and comparative genomics of Aspergillus sections Usti and Cavernicolus.</title>
        <authorList>
            <consortium name="Lawrence Berkeley National Laboratory"/>
            <person name="Nybo J.L."/>
            <person name="Vesth T.C."/>
            <person name="Theobald S."/>
            <person name="Frisvad J.C."/>
            <person name="Larsen T.O."/>
            <person name="Kjaerboelling I."/>
            <person name="Rothschild-Mancinelli K."/>
            <person name="Lyhne E.K."/>
            <person name="Kogle M.E."/>
            <person name="Barry K."/>
            <person name="Clum A."/>
            <person name="Na H."/>
            <person name="Ledsgaard L."/>
            <person name="Lin J."/>
            <person name="Lipzen A."/>
            <person name="Kuo A."/>
            <person name="Riley R."/>
            <person name="Mondo S."/>
            <person name="Labutti K."/>
            <person name="Haridas S."/>
            <person name="Pangalinan J."/>
            <person name="Salamov A.A."/>
            <person name="Simmons B.A."/>
            <person name="Magnuson J.K."/>
            <person name="Chen J."/>
            <person name="Drula E."/>
            <person name="Henrissat B."/>
            <person name="Wiebenga A."/>
            <person name="Lubbers R.J."/>
            <person name="Gomes A.C."/>
            <person name="Macurrencykelacurrency M.R."/>
            <person name="Stajich J."/>
            <person name="Grigoriev I.V."/>
            <person name="Mortensen U.H."/>
            <person name="De Vries R.P."/>
            <person name="Baker S.E."/>
            <person name="Andersen M.R."/>
        </authorList>
    </citation>
    <scope>NUCLEOTIDE SEQUENCE [LARGE SCALE GENOMIC DNA]</scope>
    <source>
        <strain evidence="2 3">CBS 449.75</strain>
    </source>
</reference>
<organism evidence="2 3">
    <name type="scientific">Aspergillus lucknowensis</name>
    <dbReference type="NCBI Taxonomy" id="176173"/>
    <lineage>
        <taxon>Eukaryota</taxon>
        <taxon>Fungi</taxon>
        <taxon>Dikarya</taxon>
        <taxon>Ascomycota</taxon>
        <taxon>Pezizomycotina</taxon>
        <taxon>Eurotiomycetes</taxon>
        <taxon>Eurotiomycetidae</taxon>
        <taxon>Eurotiales</taxon>
        <taxon>Aspergillaceae</taxon>
        <taxon>Aspergillus</taxon>
        <taxon>Aspergillus subgen. Nidulantes</taxon>
    </lineage>
</organism>
<comment type="caution">
    <text evidence="2">The sequence shown here is derived from an EMBL/GenBank/DDBJ whole genome shotgun (WGS) entry which is preliminary data.</text>
</comment>
<protein>
    <recommendedName>
        <fullName evidence="4">Secreted protein</fullName>
    </recommendedName>
</protein>